<dbReference type="RefSeq" id="WP_235067212.1">
    <property type="nucleotide sequence ID" value="NZ_JAKFGM010000002.1"/>
</dbReference>
<comment type="miscellaneous">
    <text evidence="2">Reaction mechanism of ThiL seems to utilize a direct, inline transfer of the gamma-phosphate of ATP to TMP rather than a phosphorylated enzyme intermediate.</text>
</comment>
<keyword evidence="2 5" id="KW-0808">Transferase</keyword>
<feature type="binding site" evidence="2">
    <location>
        <position position="67"/>
    </location>
    <ligand>
        <name>Mg(2+)</name>
        <dbReference type="ChEBI" id="CHEBI:18420"/>
        <label>3</label>
    </ligand>
</feature>
<dbReference type="AlphaFoldDB" id="A0A9X1QJ60"/>
<reference evidence="5" key="1">
    <citation type="submission" date="2022-01" db="EMBL/GenBank/DDBJ databases">
        <authorList>
            <person name="Jo J.-H."/>
            <person name="Im W.-T."/>
        </authorList>
    </citation>
    <scope>NUCLEOTIDE SEQUENCE</scope>
    <source>
        <strain evidence="5">G124</strain>
    </source>
</reference>
<feature type="binding site" evidence="2">
    <location>
        <position position="204"/>
    </location>
    <ligand>
        <name>Mg(2+)</name>
        <dbReference type="ChEBI" id="CHEBI:18420"/>
        <label>5</label>
    </ligand>
</feature>
<proteinExistence type="inferred from homology"/>
<dbReference type="EMBL" id="JAKFGM010000002">
    <property type="protein sequence ID" value="MCF2514708.1"/>
    <property type="molecule type" value="Genomic_DNA"/>
</dbReference>
<feature type="binding site" evidence="2">
    <location>
        <position position="253"/>
    </location>
    <ligand>
        <name>substrate</name>
    </ligand>
</feature>
<feature type="domain" description="PurM-like C-terminal" evidence="4">
    <location>
        <begin position="145"/>
        <end position="293"/>
    </location>
</feature>
<feature type="binding site" evidence="2">
    <location>
        <position position="46"/>
    </location>
    <ligand>
        <name>substrate</name>
    </ligand>
</feature>
<feature type="binding site" evidence="2">
    <location>
        <position position="201"/>
    </location>
    <ligand>
        <name>Mg(2+)</name>
        <dbReference type="ChEBI" id="CHEBI:18420"/>
        <label>3</label>
    </ligand>
</feature>
<dbReference type="Proteomes" id="UP001139410">
    <property type="component" value="Unassembled WGS sequence"/>
</dbReference>
<dbReference type="HAMAP" id="MF_02128">
    <property type="entry name" value="TMP_kinase"/>
    <property type="match status" value="1"/>
</dbReference>
<dbReference type="PANTHER" id="PTHR30270">
    <property type="entry name" value="THIAMINE-MONOPHOSPHATE KINASE"/>
    <property type="match status" value="1"/>
</dbReference>
<dbReference type="Pfam" id="PF00586">
    <property type="entry name" value="AIRS"/>
    <property type="match status" value="1"/>
</dbReference>
<feature type="binding site" evidence="2">
    <location>
        <position position="37"/>
    </location>
    <ligand>
        <name>Mg(2+)</name>
        <dbReference type="ChEBI" id="CHEBI:18420"/>
        <label>4</label>
    </ligand>
</feature>
<feature type="binding site" evidence="2">
    <location>
        <position position="39"/>
    </location>
    <ligand>
        <name>Mg(2+)</name>
        <dbReference type="ChEBI" id="CHEBI:18420"/>
        <label>1</label>
    </ligand>
</feature>
<feature type="binding site" evidence="2">
    <location>
        <position position="140"/>
    </location>
    <ligand>
        <name>ATP</name>
        <dbReference type="ChEBI" id="CHEBI:30616"/>
    </ligand>
</feature>
<feature type="binding site" evidence="2">
    <location>
        <position position="39"/>
    </location>
    <ligand>
        <name>Mg(2+)</name>
        <dbReference type="ChEBI" id="CHEBI:18420"/>
        <label>2</label>
    </ligand>
</feature>
<feature type="domain" description="PurM-like N-terminal" evidence="3">
    <location>
        <begin position="26"/>
        <end position="131"/>
    </location>
</feature>
<evidence type="ECO:0000313" key="6">
    <source>
        <dbReference type="Proteomes" id="UP001139410"/>
    </source>
</evidence>
<dbReference type="NCBIfam" id="TIGR01379">
    <property type="entry name" value="thiL"/>
    <property type="match status" value="1"/>
</dbReference>
<dbReference type="GO" id="GO:0009030">
    <property type="term" value="F:thiamine-phosphate kinase activity"/>
    <property type="evidence" value="ECO:0007669"/>
    <property type="project" value="UniProtKB-UniRule"/>
</dbReference>
<feature type="binding site" evidence="2">
    <location>
        <position position="27"/>
    </location>
    <ligand>
        <name>Mg(2+)</name>
        <dbReference type="ChEBI" id="CHEBI:18420"/>
        <label>3</label>
    </ligand>
</feature>
<keyword evidence="2" id="KW-0067">ATP-binding</keyword>
<keyword evidence="2 5" id="KW-0418">Kinase</keyword>
<feature type="binding site" evidence="2">
    <location>
        <position position="67"/>
    </location>
    <ligand>
        <name>Mg(2+)</name>
        <dbReference type="ChEBI" id="CHEBI:18420"/>
        <label>4</label>
    </ligand>
</feature>
<dbReference type="InterPro" id="IPR016188">
    <property type="entry name" value="PurM-like_N"/>
</dbReference>
<dbReference type="GO" id="GO:0005524">
    <property type="term" value="F:ATP binding"/>
    <property type="evidence" value="ECO:0007669"/>
    <property type="project" value="UniProtKB-UniRule"/>
</dbReference>
<feature type="binding site" evidence="2">
    <location>
        <begin position="112"/>
        <end position="113"/>
    </location>
    <ligand>
        <name>ATP</name>
        <dbReference type="ChEBI" id="CHEBI:30616"/>
    </ligand>
</feature>
<protein>
    <recommendedName>
        <fullName evidence="2">Thiamine-monophosphate kinase</fullName>
        <shortName evidence="2">TMP kinase</shortName>
        <shortName evidence="2">Thiamine-phosphate kinase</shortName>
        <ecNumber evidence="2">2.7.4.16</ecNumber>
    </recommendedName>
</protein>
<dbReference type="GO" id="GO:0009229">
    <property type="term" value="P:thiamine diphosphate biosynthetic process"/>
    <property type="evidence" value="ECO:0007669"/>
    <property type="project" value="UniProtKB-UniRule"/>
</dbReference>
<evidence type="ECO:0000256" key="2">
    <source>
        <dbReference type="HAMAP-Rule" id="MF_02128"/>
    </source>
</evidence>
<name>A0A9X1QJ60_9SPHN</name>
<comment type="catalytic activity">
    <reaction evidence="2">
        <text>thiamine phosphate + ATP = thiamine diphosphate + ADP</text>
        <dbReference type="Rhea" id="RHEA:15913"/>
        <dbReference type="ChEBI" id="CHEBI:30616"/>
        <dbReference type="ChEBI" id="CHEBI:37575"/>
        <dbReference type="ChEBI" id="CHEBI:58937"/>
        <dbReference type="ChEBI" id="CHEBI:456216"/>
        <dbReference type="EC" id="2.7.4.16"/>
    </reaction>
</comment>
<dbReference type="InterPro" id="IPR036921">
    <property type="entry name" value="PurM-like_N_sf"/>
</dbReference>
<accession>A0A9X1QJ60</accession>
<dbReference type="CDD" id="cd02194">
    <property type="entry name" value="ThiL"/>
    <property type="match status" value="1"/>
</dbReference>
<dbReference type="SUPFAM" id="SSF56042">
    <property type="entry name" value="PurM C-terminal domain-like"/>
    <property type="match status" value="1"/>
</dbReference>
<dbReference type="Gene3D" id="3.30.1330.10">
    <property type="entry name" value="PurM-like, N-terminal domain"/>
    <property type="match status" value="1"/>
</dbReference>
<keyword evidence="2" id="KW-0547">Nucleotide-binding</keyword>
<keyword evidence="6" id="KW-1185">Reference proteome</keyword>
<dbReference type="PANTHER" id="PTHR30270:SF0">
    <property type="entry name" value="THIAMINE-MONOPHOSPHATE KINASE"/>
    <property type="match status" value="1"/>
</dbReference>
<keyword evidence="2" id="KW-0479">Metal-binding</keyword>
<keyword evidence="2" id="KW-0460">Magnesium</keyword>
<dbReference type="PIRSF" id="PIRSF005303">
    <property type="entry name" value="Thiam_monoph_kin"/>
    <property type="match status" value="1"/>
</dbReference>
<dbReference type="Pfam" id="PF02769">
    <property type="entry name" value="AIRS_C"/>
    <property type="match status" value="1"/>
</dbReference>
<feature type="binding site" evidence="2">
    <location>
        <position position="308"/>
    </location>
    <ligand>
        <name>substrate</name>
    </ligand>
</feature>
<sequence length="312" mass="32036">MSIGELAFIERLRALATHPAARGLDDDVAVVGDLVLTHDTIAEGVHYLPDDPPASVGWKLVTVNLSDLAAKGAEPVAALMSVTISGDGDWEDRFLSGVAAACEAYSLPLVGGDTIALPLHAPRVLGLTAIGRGGAHIPSRGGGSPGDGLWLVGTLGDAAVGLAALLADINAEGPMVEAYRRPVPQLAAGRQLAVHASAMMDVSDGLLLDASRLCAASHCGARIDLDSLPLSRGFIAERGSDRKARLSAATAGDDYALLAALPADFDPAVSLSLPSGTNLVRIGTLTEGKELTLLDAMGEVPTPEQLGYEHHT</sequence>
<gene>
    <name evidence="2 5" type="primary">thiL</name>
    <name evidence="5" type="ORF">LVY65_06475</name>
</gene>
<feature type="binding site" evidence="2">
    <location>
        <position position="203"/>
    </location>
    <ligand>
        <name>ATP</name>
        <dbReference type="ChEBI" id="CHEBI:30616"/>
    </ligand>
</feature>
<dbReference type="EC" id="2.7.4.16" evidence="2"/>
<dbReference type="GO" id="GO:0009228">
    <property type="term" value="P:thiamine biosynthetic process"/>
    <property type="evidence" value="ECO:0007669"/>
    <property type="project" value="UniProtKB-KW"/>
</dbReference>
<dbReference type="Gene3D" id="3.90.650.10">
    <property type="entry name" value="PurM-like C-terminal domain"/>
    <property type="match status" value="1"/>
</dbReference>
<dbReference type="InterPro" id="IPR036676">
    <property type="entry name" value="PurM-like_C_sf"/>
</dbReference>
<comment type="pathway">
    <text evidence="2">Cofactor biosynthesis; thiamine diphosphate biosynthesis; thiamine diphosphate from thiamine phosphate: step 1/1.</text>
</comment>
<keyword evidence="1 2" id="KW-0784">Thiamine biosynthesis</keyword>
<evidence type="ECO:0000259" key="4">
    <source>
        <dbReference type="Pfam" id="PF02769"/>
    </source>
</evidence>
<dbReference type="SUPFAM" id="SSF55326">
    <property type="entry name" value="PurM N-terminal domain-like"/>
    <property type="match status" value="1"/>
</dbReference>
<dbReference type="InterPro" id="IPR006283">
    <property type="entry name" value="ThiL-like"/>
</dbReference>
<dbReference type="InterPro" id="IPR010918">
    <property type="entry name" value="PurM-like_C_dom"/>
</dbReference>
<comment type="similarity">
    <text evidence="2">Belongs to the thiamine-monophosphate kinase family.</text>
</comment>
<comment type="function">
    <text evidence="2">Catalyzes the ATP-dependent phosphorylation of thiamine-monophosphate (TMP) to form thiamine-pyrophosphate (TPP), the active form of vitamin B1.</text>
</comment>
<feature type="binding site" evidence="2">
    <location>
        <position position="27"/>
    </location>
    <ligand>
        <name>Mg(2+)</name>
        <dbReference type="ChEBI" id="CHEBI:18420"/>
        <label>4</label>
    </ligand>
</feature>
<evidence type="ECO:0000313" key="5">
    <source>
        <dbReference type="EMBL" id="MCF2514708.1"/>
    </source>
</evidence>
<evidence type="ECO:0000259" key="3">
    <source>
        <dbReference type="Pfam" id="PF00586"/>
    </source>
</evidence>
<comment type="caution">
    <text evidence="2">Lacks conserved residue(s) required for the propagation of feature annotation.</text>
</comment>
<feature type="binding site" evidence="2">
    <location>
        <position position="113"/>
    </location>
    <ligand>
        <name>Mg(2+)</name>
        <dbReference type="ChEBI" id="CHEBI:18420"/>
        <label>1</label>
    </ligand>
</feature>
<comment type="caution">
    <text evidence="5">The sequence shown here is derived from an EMBL/GenBank/DDBJ whole genome shotgun (WGS) entry which is preliminary data.</text>
</comment>
<organism evidence="5 6">
    <name type="scientific">Sphingomonas cremea</name>
    <dbReference type="NCBI Taxonomy" id="2904799"/>
    <lineage>
        <taxon>Bacteria</taxon>
        <taxon>Pseudomonadati</taxon>
        <taxon>Pseudomonadota</taxon>
        <taxon>Alphaproteobacteria</taxon>
        <taxon>Sphingomonadales</taxon>
        <taxon>Sphingomonadaceae</taxon>
        <taxon>Sphingomonas</taxon>
    </lineage>
</organism>
<evidence type="ECO:0000256" key="1">
    <source>
        <dbReference type="ARBA" id="ARBA00022977"/>
    </source>
</evidence>
<dbReference type="GO" id="GO:0000287">
    <property type="term" value="F:magnesium ion binding"/>
    <property type="evidence" value="ECO:0007669"/>
    <property type="project" value="UniProtKB-UniRule"/>
</dbReference>
<feature type="binding site" evidence="2">
    <location>
        <position position="67"/>
    </location>
    <ligand>
        <name>Mg(2+)</name>
        <dbReference type="ChEBI" id="CHEBI:18420"/>
        <label>2</label>
    </ligand>
</feature>